<keyword evidence="5 7" id="KW-0472">Membrane</keyword>
<dbReference type="AlphaFoldDB" id="A0AB39NZ87"/>
<feature type="transmembrane region" description="Helical" evidence="7">
    <location>
        <begin position="103"/>
        <end position="126"/>
    </location>
</feature>
<dbReference type="InterPro" id="IPR003838">
    <property type="entry name" value="ABC3_permease_C"/>
</dbReference>
<reference evidence="9" key="1">
    <citation type="submission" date="2024-07" db="EMBL/GenBank/DDBJ databases">
        <authorList>
            <person name="Yu S.T."/>
        </authorList>
    </citation>
    <scope>NUCLEOTIDE SEQUENCE</scope>
    <source>
        <strain evidence="9">R21</strain>
    </source>
</reference>
<feature type="transmembrane region" description="Helical" evidence="7">
    <location>
        <begin position="265"/>
        <end position="285"/>
    </location>
</feature>
<feature type="domain" description="ABC3 transporter permease C-terminal" evidence="8">
    <location>
        <begin position="313"/>
        <end position="427"/>
    </location>
</feature>
<evidence type="ECO:0000256" key="3">
    <source>
        <dbReference type="ARBA" id="ARBA00022692"/>
    </source>
</evidence>
<sequence>MFALALRSIRKRPGRFTATLLSAFLGAAIIMTFNSLHDTAGQPGVDAQSAESLSTAANVVGGYGTLLVFFAVASTLTVNVRQRASEIELLRCSGATPAQIKRMVVGESVAVALVGALLAIGPAMLGGRALLDVFQNSGQVDRSVDYSFGVVALMSGIDITVLAAAGAAFLAVRRATHGRRNRGRARKFLACAALVVGGVSVCSTFAFSATAAALMAPAAYGAILLSVGFALFSPRLLRGLLDLLPLSGPSGYVAVRNMRRRAAELSGVLMPLILFTAIATATLYMQGVESDAIAASGVPKSIDAKNLETLNLVVVGIIVAFSCIMLVNSLYAATTYRTREFGGQRLAGATPNQVLGMVGVEGLILTVTGVFFGTVAGLAGILPFTIVRTDSVLPDQGLGIWLSVVAVAAAVTLGTSLVTARRALRTPAVEAVALAA</sequence>
<keyword evidence="4 7" id="KW-1133">Transmembrane helix</keyword>
<feature type="transmembrane region" description="Helical" evidence="7">
    <location>
        <begin position="213"/>
        <end position="232"/>
    </location>
</feature>
<evidence type="ECO:0000256" key="7">
    <source>
        <dbReference type="SAM" id="Phobius"/>
    </source>
</evidence>
<proteinExistence type="inferred from homology"/>
<feature type="transmembrane region" description="Helical" evidence="7">
    <location>
        <begin position="310"/>
        <end position="333"/>
    </location>
</feature>
<feature type="transmembrane region" description="Helical" evidence="7">
    <location>
        <begin position="398"/>
        <end position="418"/>
    </location>
</feature>
<accession>A0AB39NZ87</accession>
<organism evidence="9">
    <name type="scientific">Streptomyces sp. R21</name>
    <dbReference type="NCBI Taxonomy" id="3238627"/>
    <lineage>
        <taxon>Bacteria</taxon>
        <taxon>Bacillati</taxon>
        <taxon>Actinomycetota</taxon>
        <taxon>Actinomycetes</taxon>
        <taxon>Kitasatosporales</taxon>
        <taxon>Streptomycetaceae</taxon>
        <taxon>Streptomyces</taxon>
    </lineage>
</organism>
<dbReference type="GO" id="GO:0005886">
    <property type="term" value="C:plasma membrane"/>
    <property type="evidence" value="ECO:0007669"/>
    <property type="project" value="UniProtKB-SubCell"/>
</dbReference>
<evidence type="ECO:0000259" key="8">
    <source>
        <dbReference type="Pfam" id="PF02687"/>
    </source>
</evidence>
<feature type="domain" description="ABC3 transporter permease C-terminal" evidence="8">
    <location>
        <begin position="63"/>
        <end position="173"/>
    </location>
</feature>
<keyword evidence="2" id="KW-1003">Cell membrane</keyword>
<feature type="transmembrane region" description="Helical" evidence="7">
    <location>
        <begin position="188"/>
        <end position="207"/>
    </location>
</feature>
<gene>
    <name evidence="9" type="ORF">AB5J56_04725</name>
</gene>
<dbReference type="InterPro" id="IPR050250">
    <property type="entry name" value="Macrolide_Exporter_MacB"/>
</dbReference>
<dbReference type="GO" id="GO:0022857">
    <property type="term" value="F:transmembrane transporter activity"/>
    <property type="evidence" value="ECO:0007669"/>
    <property type="project" value="TreeGrafter"/>
</dbReference>
<evidence type="ECO:0000256" key="4">
    <source>
        <dbReference type="ARBA" id="ARBA00022989"/>
    </source>
</evidence>
<feature type="transmembrane region" description="Helical" evidence="7">
    <location>
        <begin position="146"/>
        <end position="172"/>
    </location>
</feature>
<dbReference type="Pfam" id="PF02687">
    <property type="entry name" value="FtsX"/>
    <property type="match status" value="2"/>
</dbReference>
<feature type="transmembrane region" description="Helical" evidence="7">
    <location>
        <begin position="63"/>
        <end position="82"/>
    </location>
</feature>
<comment type="subcellular location">
    <subcellularLocation>
        <location evidence="1">Cell membrane</location>
        <topology evidence="1">Multi-pass membrane protein</topology>
    </subcellularLocation>
</comment>
<dbReference type="PANTHER" id="PTHR30572">
    <property type="entry name" value="MEMBRANE COMPONENT OF TRANSPORTER-RELATED"/>
    <property type="match status" value="1"/>
</dbReference>
<dbReference type="EMBL" id="CP163435">
    <property type="protein sequence ID" value="XDQ24045.1"/>
    <property type="molecule type" value="Genomic_DNA"/>
</dbReference>
<evidence type="ECO:0000256" key="6">
    <source>
        <dbReference type="ARBA" id="ARBA00038076"/>
    </source>
</evidence>
<keyword evidence="3 7" id="KW-0812">Transmembrane</keyword>
<evidence type="ECO:0000256" key="5">
    <source>
        <dbReference type="ARBA" id="ARBA00023136"/>
    </source>
</evidence>
<dbReference type="RefSeq" id="WP_369230337.1">
    <property type="nucleotide sequence ID" value="NZ_CP163435.1"/>
</dbReference>
<feature type="transmembrane region" description="Helical" evidence="7">
    <location>
        <begin position="354"/>
        <end position="386"/>
    </location>
</feature>
<evidence type="ECO:0000256" key="2">
    <source>
        <dbReference type="ARBA" id="ARBA00022475"/>
    </source>
</evidence>
<comment type="similarity">
    <text evidence="6">Belongs to the ABC-4 integral membrane protein family.</text>
</comment>
<dbReference type="PANTHER" id="PTHR30572:SF4">
    <property type="entry name" value="ABC TRANSPORTER PERMEASE YTRF"/>
    <property type="match status" value="1"/>
</dbReference>
<protein>
    <submittedName>
        <fullName evidence="9">FtsX-like permease family protein</fullName>
    </submittedName>
</protein>
<evidence type="ECO:0000313" key="9">
    <source>
        <dbReference type="EMBL" id="XDQ24045.1"/>
    </source>
</evidence>
<evidence type="ECO:0000256" key="1">
    <source>
        <dbReference type="ARBA" id="ARBA00004651"/>
    </source>
</evidence>
<name>A0AB39NZ87_9ACTN</name>